<dbReference type="Proteomes" id="UP001432027">
    <property type="component" value="Unassembled WGS sequence"/>
</dbReference>
<feature type="compositionally biased region" description="Low complexity" evidence="1">
    <location>
        <begin position="93"/>
        <end position="108"/>
    </location>
</feature>
<gene>
    <name evidence="2" type="ORF">PENTCL1PPCAC_1274</name>
</gene>
<keyword evidence="3" id="KW-1185">Reference proteome</keyword>
<feature type="region of interest" description="Disordered" evidence="1">
    <location>
        <begin position="30"/>
        <end position="57"/>
    </location>
</feature>
<evidence type="ECO:0000313" key="2">
    <source>
        <dbReference type="EMBL" id="GMS79099.1"/>
    </source>
</evidence>
<protein>
    <submittedName>
        <fullName evidence="2">Uncharacterized protein</fullName>
    </submittedName>
</protein>
<organism evidence="2 3">
    <name type="scientific">Pristionchus entomophagus</name>
    <dbReference type="NCBI Taxonomy" id="358040"/>
    <lineage>
        <taxon>Eukaryota</taxon>
        <taxon>Metazoa</taxon>
        <taxon>Ecdysozoa</taxon>
        <taxon>Nematoda</taxon>
        <taxon>Chromadorea</taxon>
        <taxon>Rhabditida</taxon>
        <taxon>Rhabditina</taxon>
        <taxon>Diplogasteromorpha</taxon>
        <taxon>Diplogasteroidea</taxon>
        <taxon>Neodiplogasteridae</taxon>
        <taxon>Pristionchus</taxon>
    </lineage>
</organism>
<comment type="caution">
    <text evidence="2">The sequence shown here is derived from an EMBL/GenBank/DDBJ whole genome shotgun (WGS) entry which is preliminary data.</text>
</comment>
<evidence type="ECO:0000313" key="3">
    <source>
        <dbReference type="Proteomes" id="UP001432027"/>
    </source>
</evidence>
<reference evidence="2" key="1">
    <citation type="submission" date="2023-10" db="EMBL/GenBank/DDBJ databases">
        <title>Genome assembly of Pristionchus species.</title>
        <authorList>
            <person name="Yoshida K."/>
            <person name="Sommer R.J."/>
        </authorList>
    </citation>
    <scope>NUCLEOTIDE SEQUENCE</scope>
    <source>
        <strain evidence="2">RS0144</strain>
    </source>
</reference>
<dbReference type="EMBL" id="BTSX01000001">
    <property type="protein sequence ID" value="GMS79099.1"/>
    <property type="molecule type" value="Genomic_DNA"/>
</dbReference>
<sequence length="108" mass="11802">RRTEVSSSSVPSPSTPFSFTARIFLQSSQLESVEELSENDNPNYEDEGGSVRGNGTGLTDRYMEMGYMGSSALLFPPEHYLNWVKSRPPGSTRASSIHSSVHASVRSS</sequence>
<feature type="non-terminal residue" evidence="2">
    <location>
        <position position="1"/>
    </location>
</feature>
<feature type="non-terminal residue" evidence="2">
    <location>
        <position position="108"/>
    </location>
</feature>
<feature type="region of interest" description="Disordered" evidence="1">
    <location>
        <begin position="86"/>
        <end position="108"/>
    </location>
</feature>
<name>A0AAV5S996_9BILA</name>
<dbReference type="AlphaFoldDB" id="A0AAV5S996"/>
<accession>A0AAV5S996</accession>
<proteinExistence type="predicted"/>
<evidence type="ECO:0000256" key="1">
    <source>
        <dbReference type="SAM" id="MobiDB-lite"/>
    </source>
</evidence>
<feature type="compositionally biased region" description="Acidic residues" evidence="1">
    <location>
        <begin position="32"/>
        <end position="48"/>
    </location>
</feature>